<comment type="caution">
    <text evidence="2">The sequence shown here is derived from an EMBL/GenBank/DDBJ whole genome shotgun (WGS) entry which is preliminary data.</text>
</comment>
<sequence>MPLDAHVNRADAYGTDIDIFPWPDQSIWADTRTGIPPTALELLRLYGFVRVSHPGILDSHELTADLPWPERQLRATRAAESLTISGFRVNLDPALYNEDALPPYLAEARRRQRAAAIRSIPAAEHQAATVTPLPPTAAPTLIRRAQ</sequence>
<gene>
    <name evidence="2" type="ORF">ITX44_26350</name>
</gene>
<evidence type="ECO:0000313" key="3">
    <source>
        <dbReference type="Proteomes" id="UP000749040"/>
    </source>
</evidence>
<evidence type="ECO:0000256" key="1">
    <source>
        <dbReference type="SAM" id="MobiDB-lite"/>
    </source>
</evidence>
<accession>A0ABS2TXD8</accession>
<organism evidence="2 3">
    <name type="scientific">Actinacidiphila acididurans</name>
    <dbReference type="NCBI Taxonomy" id="2784346"/>
    <lineage>
        <taxon>Bacteria</taxon>
        <taxon>Bacillati</taxon>
        <taxon>Actinomycetota</taxon>
        <taxon>Actinomycetes</taxon>
        <taxon>Kitasatosporales</taxon>
        <taxon>Streptomycetaceae</taxon>
        <taxon>Actinacidiphila</taxon>
    </lineage>
</organism>
<dbReference type="Proteomes" id="UP000749040">
    <property type="component" value="Unassembled WGS sequence"/>
</dbReference>
<feature type="region of interest" description="Disordered" evidence="1">
    <location>
        <begin position="126"/>
        <end position="146"/>
    </location>
</feature>
<dbReference type="EMBL" id="JADKYB010000015">
    <property type="protein sequence ID" value="MBM9508008.1"/>
    <property type="molecule type" value="Genomic_DNA"/>
</dbReference>
<proteinExistence type="predicted"/>
<evidence type="ECO:0000313" key="2">
    <source>
        <dbReference type="EMBL" id="MBM9508008.1"/>
    </source>
</evidence>
<name>A0ABS2TXD8_9ACTN</name>
<dbReference type="RefSeq" id="WP_205359872.1">
    <property type="nucleotide sequence ID" value="NZ_JADKYB010000015.1"/>
</dbReference>
<protein>
    <submittedName>
        <fullName evidence="2">Uncharacterized protein</fullName>
    </submittedName>
</protein>
<reference evidence="2 3" key="1">
    <citation type="submission" date="2021-01" db="EMBL/GenBank/DDBJ databases">
        <title>Streptomyces acididurans sp. nov., isolated from a peat swamp forest soil.</title>
        <authorList>
            <person name="Chantavorakit T."/>
            <person name="Duangmal K."/>
        </authorList>
    </citation>
    <scope>NUCLEOTIDE SEQUENCE [LARGE SCALE GENOMIC DNA]</scope>
    <source>
        <strain evidence="2 3">KK5PA1</strain>
    </source>
</reference>
<keyword evidence="3" id="KW-1185">Reference proteome</keyword>